<accession>A0A330M2Q5</accession>
<sequence length="77" mass="9130">MNTHKTNKLTQKSRLQKIITGSQFWTLFEIQQECLTRFSSHDSETALSARWREQPLDKRIKRIRVGTSNTYEYRLAG</sequence>
<dbReference type="EMBL" id="LS483452">
    <property type="protein sequence ID" value="SQH76959.1"/>
    <property type="molecule type" value="Genomic_DNA"/>
</dbReference>
<dbReference type="OrthoDB" id="6270413at2"/>
<reference evidence="2" key="1">
    <citation type="submission" date="2018-06" db="EMBL/GenBank/DDBJ databases">
        <authorList>
            <person name="Cea G.-C."/>
            <person name="William W."/>
        </authorList>
    </citation>
    <scope>NUCLEOTIDE SEQUENCE [LARGE SCALE GENOMIC DNA]</scope>
    <source>
        <strain evidence="2">DB21MT-2</strain>
    </source>
</reference>
<evidence type="ECO:0000313" key="1">
    <source>
        <dbReference type="EMBL" id="SQH76959.1"/>
    </source>
</evidence>
<dbReference type="Proteomes" id="UP000250123">
    <property type="component" value="Chromosome SHEWBE"/>
</dbReference>
<dbReference type="RefSeq" id="WP_112353003.1">
    <property type="nucleotide sequence ID" value="NZ_LS483452.1"/>
</dbReference>
<gene>
    <name evidence="1" type="ORF">SHEWBE_2996</name>
</gene>
<protein>
    <submittedName>
        <fullName evidence="1">Uncharacterized protein</fullName>
    </submittedName>
</protein>
<dbReference type="AlphaFoldDB" id="A0A330M2Q5"/>
<dbReference type="KEGG" id="sbk:SHEWBE_2996"/>
<evidence type="ECO:0000313" key="2">
    <source>
        <dbReference type="Proteomes" id="UP000250123"/>
    </source>
</evidence>
<proteinExistence type="predicted"/>
<name>A0A330M2Q5_9GAMM</name>
<organism evidence="1 2">
    <name type="scientific">Shewanella benthica</name>
    <dbReference type="NCBI Taxonomy" id="43661"/>
    <lineage>
        <taxon>Bacteria</taxon>
        <taxon>Pseudomonadati</taxon>
        <taxon>Pseudomonadota</taxon>
        <taxon>Gammaproteobacteria</taxon>
        <taxon>Alteromonadales</taxon>
        <taxon>Shewanellaceae</taxon>
        <taxon>Shewanella</taxon>
    </lineage>
</organism>